<evidence type="ECO:0000313" key="2">
    <source>
        <dbReference type="EMBL" id="TMR35993.1"/>
    </source>
</evidence>
<keyword evidence="1" id="KW-0560">Oxidoreductase</keyword>
<dbReference type="Proteomes" id="UP000306628">
    <property type="component" value="Unassembled WGS sequence"/>
</dbReference>
<accession>A0A5S4GSU6</accession>
<dbReference type="AlphaFoldDB" id="A0A5S4GSU6"/>
<dbReference type="GO" id="GO:0016491">
    <property type="term" value="F:oxidoreductase activity"/>
    <property type="evidence" value="ECO:0007669"/>
    <property type="project" value="UniProtKB-KW"/>
</dbReference>
<sequence length="395" mass="44417">MIDDLLDDRTYHIEFNGHLTNHAKHAVVALAGLGVPAADVKAYYDAYAKLTSYGFGLEPPKPDRHRITEENWREHLGRRTSFWSYCGFFDQRERELGLDEVLRRYMPVLLPGWTGSFTHATIHLGWALDAGHRWMAVEGLAYMAFSYSTCHPERAVGPGTPDPSPVDSLLRLAGAWEERRDELSHWVAGLLADTSPVDDGRIHPELLRSGLQFRIARTLSEGHPLIYDTPAWIDGDAWEPLYYAVTLLYLSHPGDFVLLHLITSLYAVERIARRLPAEQHRFALRCFWIGLLGTVFSGGDFPRRAKLAALHRLFADAADDTADDDGGGGGGGVEQEWRTIVGRAVLEEEEHNPKLVYVLRRIWERSGRRAVYRVAAAQFTATPDLPPTFEEPPAA</sequence>
<gene>
    <name evidence="2" type="ORF">ETD85_12150</name>
</gene>
<dbReference type="OrthoDB" id="6396144at2"/>
<name>A0A5S4GSU6_9ACTN</name>
<dbReference type="PANTHER" id="PTHR35870">
    <property type="entry name" value="PROTEIN, PUTATIVE (AFU_ORTHOLOGUE AFUA_5G03330)-RELATED"/>
    <property type="match status" value="1"/>
</dbReference>
<dbReference type="EMBL" id="VCKX01000028">
    <property type="protein sequence ID" value="TMR35993.1"/>
    <property type="molecule type" value="Genomic_DNA"/>
</dbReference>
<comment type="caution">
    <text evidence="2">The sequence shown here is derived from an EMBL/GenBank/DDBJ whole genome shotgun (WGS) entry which is preliminary data.</text>
</comment>
<reference evidence="2 3" key="1">
    <citation type="submission" date="2019-05" db="EMBL/GenBank/DDBJ databases">
        <title>Draft genome sequence of Nonomuraea zeae DSM 100528.</title>
        <authorList>
            <person name="Saricaoglu S."/>
            <person name="Isik K."/>
        </authorList>
    </citation>
    <scope>NUCLEOTIDE SEQUENCE [LARGE SCALE GENOMIC DNA]</scope>
    <source>
        <strain evidence="2 3">DSM 100528</strain>
    </source>
</reference>
<proteinExistence type="predicted"/>
<evidence type="ECO:0000256" key="1">
    <source>
        <dbReference type="ARBA" id="ARBA00023002"/>
    </source>
</evidence>
<dbReference type="Pfam" id="PF14027">
    <property type="entry name" value="Questin_oxidase"/>
    <property type="match status" value="1"/>
</dbReference>
<evidence type="ECO:0000313" key="3">
    <source>
        <dbReference type="Proteomes" id="UP000306628"/>
    </source>
</evidence>
<keyword evidence="3" id="KW-1185">Reference proteome</keyword>
<protein>
    <submittedName>
        <fullName evidence="2">Questin oxidase family protein</fullName>
    </submittedName>
</protein>
<dbReference type="PANTHER" id="PTHR35870:SF1">
    <property type="entry name" value="PROTEIN, PUTATIVE (AFU_ORTHOLOGUE AFUA_5G03330)-RELATED"/>
    <property type="match status" value="1"/>
</dbReference>
<organism evidence="2 3">
    <name type="scientific">Nonomuraea zeae</name>
    <dbReference type="NCBI Taxonomy" id="1642303"/>
    <lineage>
        <taxon>Bacteria</taxon>
        <taxon>Bacillati</taxon>
        <taxon>Actinomycetota</taxon>
        <taxon>Actinomycetes</taxon>
        <taxon>Streptosporangiales</taxon>
        <taxon>Streptosporangiaceae</taxon>
        <taxon>Nonomuraea</taxon>
    </lineage>
</organism>
<dbReference type="InterPro" id="IPR025337">
    <property type="entry name" value="Questin_oxidase-like"/>
</dbReference>